<dbReference type="PANTHER" id="PTHR21022:SF19">
    <property type="entry name" value="PREPHENATE DEHYDRATASE-RELATED"/>
    <property type="match status" value="1"/>
</dbReference>
<dbReference type="PROSITE" id="PS51171">
    <property type="entry name" value="PREPHENATE_DEHYDR_3"/>
    <property type="match status" value="1"/>
</dbReference>
<keyword evidence="3" id="KW-0028">Amino-acid biosynthesis</keyword>
<dbReference type="Gene3D" id="3.30.70.260">
    <property type="match status" value="1"/>
</dbReference>
<evidence type="ECO:0000313" key="11">
    <source>
        <dbReference type="EMBL" id="SLN48227.1"/>
    </source>
</evidence>
<protein>
    <recommendedName>
        <fullName evidence="2">prephenate dehydratase</fullName>
        <ecNumber evidence="2">4.2.1.51</ecNumber>
    </recommendedName>
</protein>
<dbReference type="InterPro" id="IPR008242">
    <property type="entry name" value="Chor_mutase/pphenate_deHydtase"/>
</dbReference>
<sequence length="283" mass="30907">MSKIGYLGHPGSYSHQAATQLRPDGEHVNFPSFDELVAACEQGDVAEAVLPLENSESGRIPDVHRLVASMELFIVGELLLDVGHCLVTCGPAVEAEIHSIFSHPQGFLQSSKFLKERFPDAQRRTRSDTASAVREVVASGDRHIAAIGSEFAAKHYGGTILHRGISNREDNITRFVIVGKEATFDATDDMSSLIIQVSHKPGSLVHALAVFGNHGVNITKLETYMISERTELPTFYLDIGCGGQAQKLIDAMSEIEPHISYSKFLGSYKSDSRRTGRNGFLKP</sequence>
<dbReference type="OrthoDB" id="9802281at2"/>
<dbReference type="InterPro" id="IPR002912">
    <property type="entry name" value="ACT_dom"/>
</dbReference>
<keyword evidence="12" id="KW-1185">Reference proteome</keyword>
<feature type="site" description="Essential for prephenate dehydratase activity" evidence="8">
    <location>
        <position position="173"/>
    </location>
</feature>
<evidence type="ECO:0000256" key="1">
    <source>
        <dbReference type="ARBA" id="ARBA00004741"/>
    </source>
</evidence>
<dbReference type="Gene3D" id="3.40.190.10">
    <property type="entry name" value="Periplasmic binding protein-like II"/>
    <property type="match status" value="2"/>
</dbReference>
<gene>
    <name evidence="11" type="primary">pheA</name>
    <name evidence="11" type="ORF">PAM7066_02175</name>
</gene>
<dbReference type="UniPathway" id="UPA00121">
    <property type="reaction ID" value="UER00345"/>
</dbReference>
<dbReference type="Proteomes" id="UP000193870">
    <property type="component" value="Unassembled WGS sequence"/>
</dbReference>
<evidence type="ECO:0000256" key="5">
    <source>
        <dbReference type="ARBA" id="ARBA00023222"/>
    </source>
</evidence>
<dbReference type="PANTHER" id="PTHR21022">
    <property type="entry name" value="PREPHENATE DEHYDRATASE P PROTEIN"/>
    <property type="match status" value="1"/>
</dbReference>
<dbReference type="STRING" id="315423.SAMN04488020_105231"/>
<dbReference type="GO" id="GO:0005737">
    <property type="term" value="C:cytoplasm"/>
    <property type="evidence" value="ECO:0007669"/>
    <property type="project" value="TreeGrafter"/>
</dbReference>
<accession>A0A1Y5STT8</accession>
<dbReference type="GO" id="GO:0004664">
    <property type="term" value="F:prephenate dehydratase activity"/>
    <property type="evidence" value="ECO:0007669"/>
    <property type="project" value="UniProtKB-EC"/>
</dbReference>
<dbReference type="PROSITE" id="PS51671">
    <property type="entry name" value="ACT"/>
    <property type="match status" value="1"/>
</dbReference>
<dbReference type="InterPro" id="IPR001086">
    <property type="entry name" value="Preph_deHydtase"/>
</dbReference>
<name>A0A1Y5STT8_9RHOB</name>
<dbReference type="SUPFAM" id="SSF53850">
    <property type="entry name" value="Periplasmic binding protein-like II"/>
    <property type="match status" value="1"/>
</dbReference>
<keyword evidence="6" id="KW-0456">Lyase</keyword>
<keyword evidence="5" id="KW-0584">Phenylalanine biosynthesis</keyword>
<dbReference type="EC" id="4.2.1.51" evidence="2"/>
<comment type="catalytic activity">
    <reaction evidence="7">
        <text>prephenate + H(+) = 3-phenylpyruvate + CO2 + H2O</text>
        <dbReference type="Rhea" id="RHEA:21648"/>
        <dbReference type="ChEBI" id="CHEBI:15377"/>
        <dbReference type="ChEBI" id="CHEBI:15378"/>
        <dbReference type="ChEBI" id="CHEBI:16526"/>
        <dbReference type="ChEBI" id="CHEBI:18005"/>
        <dbReference type="ChEBI" id="CHEBI:29934"/>
        <dbReference type="EC" id="4.2.1.51"/>
    </reaction>
</comment>
<evidence type="ECO:0000256" key="3">
    <source>
        <dbReference type="ARBA" id="ARBA00022605"/>
    </source>
</evidence>
<dbReference type="InterPro" id="IPR045865">
    <property type="entry name" value="ACT-like_dom_sf"/>
</dbReference>
<evidence type="ECO:0000259" key="9">
    <source>
        <dbReference type="PROSITE" id="PS51171"/>
    </source>
</evidence>
<evidence type="ECO:0000256" key="6">
    <source>
        <dbReference type="ARBA" id="ARBA00023239"/>
    </source>
</evidence>
<dbReference type="CDD" id="cd04905">
    <property type="entry name" value="ACT_CM-PDT"/>
    <property type="match status" value="1"/>
</dbReference>
<evidence type="ECO:0000259" key="10">
    <source>
        <dbReference type="PROSITE" id="PS51671"/>
    </source>
</evidence>
<keyword evidence="4" id="KW-0057">Aromatic amino acid biosynthesis</keyword>
<evidence type="ECO:0000256" key="2">
    <source>
        <dbReference type="ARBA" id="ARBA00013147"/>
    </source>
</evidence>
<evidence type="ECO:0000313" key="12">
    <source>
        <dbReference type="Proteomes" id="UP000193870"/>
    </source>
</evidence>
<evidence type="ECO:0000256" key="7">
    <source>
        <dbReference type="ARBA" id="ARBA00047848"/>
    </source>
</evidence>
<dbReference type="PIRSF" id="PIRSF001500">
    <property type="entry name" value="Chor_mut_pdt_Ppr"/>
    <property type="match status" value="1"/>
</dbReference>
<feature type="domain" description="Prephenate dehydratase" evidence="9">
    <location>
        <begin position="3"/>
        <end position="180"/>
    </location>
</feature>
<dbReference type="CDD" id="cd13631">
    <property type="entry name" value="PBP2_Ct-PDT_like"/>
    <property type="match status" value="1"/>
</dbReference>
<comment type="pathway">
    <text evidence="1">Amino-acid biosynthesis; L-phenylalanine biosynthesis; phenylpyruvate from prephenate: step 1/1.</text>
</comment>
<dbReference type="GO" id="GO:0009094">
    <property type="term" value="P:L-phenylalanine biosynthetic process"/>
    <property type="evidence" value="ECO:0007669"/>
    <property type="project" value="UniProtKB-UniPathway"/>
</dbReference>
<dbReference type="Pfam" id="PF00800">
    <property type="entry name" value="PDT"/>
    <property type="match status" value="1"/>
</dbReference>
<evidence type="ECO:0000256" key="8">
    <source>
        <dbReference type="PIRSR" id="PIRSR001500-2"/>
    </source>
</evidence>
<dbReference type="AlphaFoldDB" id="A0A1Y5STT8"/>
<proteinExistence type="predicted"/>
<dbReference type="SUPFAM" id="SSF55021">
    <property type="entry name" value="ACT-like"/>
    <property type="match status" value="1"/>
</dbReference>
<dbReference type="RefSeq" id="WP_085854149.1">
    <property type="nucleotide sequence ID" value="NZ_FOPF01000005.1"/>
</dbReference>
<reference evidence="11 12" key="1">
    <citation type="submission" date="2017-03" db="EMBL/GenBank/DDBJ databases">
        <authorList>
            <person name="Afonso C.L."/>
            <person name="Miller P.J."/>
            <person name="Scott M.A."/>
            <person name="Spackman E."/>
            <person name="Goraichik I."/>
            <person name="Dimitrov K.M."/>
            <person name="Suarez D.L."/>
            <person name="Swayne D.E."/>
        </authorList>
    </citation>
    <scope>NUCLEOTIDE SEQUENCE [LARGE SCALE GENOMIC DNA]</scope>
    <source>
        <strain evidence="11 12">CECT 7066</strain>
    </source>
</reference>
<feature type="domain" description="ACT" evidence="10">
    <location>
        <begin position="192"/>
        <end position="269"/>
    </location>
</feature>
<evidence type="ECO:0000256" key="4">
    <source>
        <dbReference type="ARBA" id="ARBA00023141"/>
    </source>
</evidence>
<dbReference type="EMBL" id="FWFV01000005">
    <property type="protein sequence ID" value="SLN48227.1"/>
    <property type="molecule type" value="Genomic_DNA"/>
</dbReference>
<organism evidence="11 12">
    <name type="scientific">Palleronia marisminoris</name>
    <dbReference type="NCBI Taxonomy" id="315423"/>
    <lineage>
        <taxon>Bacteria</taxon>
        <taxon>Pseudomonadati</taxon>
        <taxon>Pseudomonadota</taxon>
        <taxon>Alphaproteobacteria</taxon>
        <taxon>Rhodobacterales</taxon>
        <taxon>Roseobacteraceae</taxon>
        <taxon>Palleronia</taxon>
    </lineage>
</organism>